<keyword evidence="7" id="KW-1133">Transmembrane helix</keyword>
<name>A1CVH6_NEOFI</name>
<evidence type="ECO:0000256" key="2">
    <source>
        <dbReference type="ARBA" id="ARBA00010617"/>
    </source>
</evidence>
<dbReference type="AlphaFoldDB" id="A1CVH6"/>
<dbReference type="HOGENOM" id="CLU_1315726_0_0_1"/>
<feature type="transmembrane region" description="Helical" evidence="7">
    <location>
        <begin position="6"/>
        <end position="24"/>
    </location>
</feature>
<organism evidence="8 9">
    <name type="scientific">Neosartorya fischeri (strain ATCC 1020 / DSM 3700 / CBS 544.65 / FGSC A1164 / JCM 1740 / NRRL 181 / WB 181)</name>
    <name type="common">Aspergillus fischerianus</name>
    <dbReference type="NCBI Taxonomy" id="331117"/>
    <lineage>
        <taxon>Eukaryota</taxon>
        <taxon>Fungi</taxon>
        <taxon>Dikarya</taxon>
        <taxon>Ascomycota</taxon>
        <taxon>Pezizomycotina</taxon>
        <taxon>Eurotiomycetes</taxon>
        <taxon>Eurotiomycetidae</taxon>
        <taxon>Eurotiales</taxon>
        <taxon>Aspergillaceae</taxon>
        <taxon>Aspergillus</taxon>
        <taxon>Aspergillus subgen. Fumigati</taxon>
    </lineage>
</organism>
<dbReference type="Proteomes" id="UP000006702">
    <property type="component" value="Unassembled WGS sequence"/>
</dbReference>
<dbReference type="PANTHER" id="PTHR24287">
    <property type="entry name" value="P450, PUTATIVE (EUROFUNG)-RELATED"/>
    <property type="match status" value="1"/>
</dbReference>
<keyword evidence="7" id="KW-0472">Membrane</keyword>
<dbReference type="RefSeq" id="XP_001267650.1">
    <property type="nucleotide sequence ID" value="XM_001267649.1"/>
</dbReference>
<keyword evidence="7" id="KW-0812">Transmembrane</keyword>
<dbReference type="eggNOG" id="KOG0157">
    <property type="taxonomic scope" value="Eukaryota"/>
</dbReference>
<comment type="similarity">
    <text evidence="2">Belongs to the cytochrome P450 family.</text>
</comment>
<dbReference type="SUPFAM" id="SSF48264">
    <property type="entry name" value="Cytochrome P450"/>
    <property type="match status" value="1"/>
</dbReference>
<dbReference type="GO" id="GO:0004497">
    <property type="term" value="F:monooxygenase activity"/>
    <property type="evidence" value="ECO:0007669"/>
    <property type="project" value="UniProtKB-KW"/>
</dbReference>
<dbReference type="GO" id="GO:0020037">
    <property type="term" value="F:heme binding"/>
    <property type="evidence" value="ECO:0007669"/>
    <property type="project" value="InterPro"/>
</dbReference>
<dbReference type="GO" id="GO:0016705">
    <property type="term" value="F:oxidoreductase activity, acting on paired donors, with incorporation or reduction of molecular oxygen"/>
    <property type="evidence" value="ECO:0007669"/>
    <property type="project" value="InterPro"/>
</dbReference>
<keyword evidence="6" id="KW-0503">Monooxygenase</keyword>
<accession>A1CVH6</accession>
<evidence type="ECO:0000256" key="1">
    <source>
        <dbReference type="ARBA" id="ARBA00001971"/>
    </source>
</evidence>
<dbReference type="InterPro" id="IPR036396">
    <property type="entry name" value="Cyt_P450_sf"/>
</dbReference>
<evidence type="ECO:0000256" key="7">
    <source>
        <dbReference type="SAM" id="Phobius"/>
    </source>
</evidence>
<proteinExistence type="inferred from homology"/>
<dbReference type="OrthoDB" id="1470350at2759"/>
<dbReference type="InterPro" id="IPR047146">
    <property type="entry name" value="Cyt_P450_E_CYP52_fungi"/>
</dbReference>
<dbReference type="EMBL" id="DS027684">
    <property type="protein sequence ID" value="EAW25753.1"/>
    <property type="molecule type" value="Genomic_DNA"/>
</dbReference>
<comment type="cofactor">
    <cofactor evidence="1">
        <name>heme</name>
        <dbReference type="ChEBI" id="CHEBI:30413"/>
    </cofactor>
</comment>
<dbReference type="PANTHER" id="PTHR24287:SF18">
    <property type="entry name" value="CYTOCHROME P450 MONOOXYGENASE APDE-RELATED"/>
    <property type="match status" value="1"/>
</dbReference>
<dbReference type="GeneID" id="4594164"/>
<dbReference type="GO" id="GO:0005506">
    <property type="term" value="F:iron ion binding"/>
    <property type="evidence" value="ECO:0007669"/>
    <property type="project" value="InterPro"/>
</dbReference>
<evidence type="ECO:0000313" key="8">
    <source>
        <dbReference type="EMBL" id="EAW25753.1"/>
    </source>
</evidence>
<dbReference type="KEGG" id="nfi:NFIA_045730"/>
<reference evidence="9" key="1">
    <citation type="journal article" date="2008" name="PLoS Genet.">
        <title>Genomic islands in the pathogenic filamentous fungus Aspergillus fumigatus.</title>
        <authorList>
            <person name="Fedorova N.D."/>
            <person name="Khaldi N."/>
            <person name="Joardar V.S."/>
            <person name="Maiti R."/>
            <person name="Amedeo P."/>
            <person name="Anderson M.J."/>
            <person name="Crabtree J."/>
            <person name="Silva J.C."/>
            <person name="Badger J.H."/>
            <person name="Albarraq A."/>
            <person name="Angiuoli S."/>
            <person name="Bussey H."/>
            <person name="Bowyer P."/>
            <person name="Cotty P.J."/>
            <person name="Dyer P.S."/>
            <person name="Egan A."/>
            <person name="Galens K."/>
            <person name="Fraser-Liggett C.M."/>
            <person name="Haas B.J."/>
            <person name="Inman J.M."/>
            <person name="Kent R."/>
            <person name="Lemieux S."/>
            <person name="Malavazi I."/>
            <person name="Orvis J."/>
            <person name="Roemer T."/>
            <person name="Ronning C.M."/>
            <person name="Sundaram J.P."/>
            <person name="Sutton G."/>
            <person name="Turner G."/>
            <person name="Venter J.C."/>
            <person name="White O.R."/>
            <person name="Whitty B.R."/>
            <person name="Youngman P."/>
            <person name="Wolfe K.H."/>
            <person name="Goldman G.H."/>
            <person name="Wortman J.R."/>
            <person name="Jiang B."/>
            <person name="Denning D.W."/>
            <person name="Nierman W.C."/>
        </authorList>
    </citation>
    <scope>NUCLEOTIDE SEQUENCE [LARGE SCALE GENOMIC DNA]</scope>
    <source>
        <strain evidence="9">ATCC 1020 / DSM 3700 / CBS 544.65 / FGSC A1164 / JCM 1740 / NRRL 181 / WB 181</strain>
    </source>
</reference>
<evidence type="ECO:0008006" key="10">
    <source>
        <dbReference type="Google" id="ProtNLM"/>
    </source>
</evidence>
<evidence type="ECO:0000256" key="5">
    <source>
        <dbReference type="ARBA" id="ARBA00023004"/>
    </source>
</evidence>
<protein>
    <recommendedName>
        <fullName evidence="10">Cytochrome P450</fullName>
    </recommendedName>
</protein>
<keyword evidence="3" id="KW-0479">Metal-binding</keyword>
<evidence type="ECO:0000256" key="3">
    <source>
        <dbReference type="ARBA" id="ARBA00022723"/>
    </source>
</evidence>
<gene>
    <name evidence="8" type="ORF">NFIA_045730</name>
</gene>
<evidence type="ECO:0000256" key="4">
    <source>
        <dbReference type="ARBA" id="ARBA00023002"/>
    </source>
</evidence>
<evidence type="ECO:0000313" key="9">
    <source>
        <dbReference type="Proteomes" id="UP000006702"/>
    </source>
</evidence>
<sequence length="209" mass="24298">MFTAPLSIAILSITLLYWVVRVYLNYLRYERTAAQFGCPPLKHYPGWDRILGLDYVYAMFKALKEDRFLEFQTETYSARGSKVWTANFMGNRMVYSSEPENMKAMSTLQRDCFAVEPIRVANGAITPFTGRGVSSSDERDWPHRDMVTVMRGLRLRLQLSSFLFLHRDKEWFATCKRIHGFLDGYIDKAYKHLEYEKSGKPATYANGEP</sequence>
<keyword evidence="9" id="KW-1185">Reference proteome</keyword>
<keyword evidence="5" id="KW-0408">Iron</keyword>
<keyword evidence="4" id="KW-0560">Oxidoreductase</keyword>
<evidence type="ECO:0000256" key="6">
    <source>
        <dbReference type="ARBA" id="ARBA00023033"/>
    </source>
</evidence>
<dbReference type="VEuPathDB" id="FungiDB:NFIA_045730"/>